<dbReference type="CDD" id="cd00170">
    <property type="entry name" value="SEC14"/>
    <property type="match status" value="1"/>
</dbReference>
<keyword evidence="6" id="KW-1185">Reference proteome</keyword>
<reference evidence="5 6" key="1">
    <citation type="submission" date="2023-09" db="EMBL/GenBank/DDBJ databases">
        <title>Nesidiocoris tenuis whole genome shotgun sequence.</title>
        <authorList>
            <person name="Shibata T."/>
            <person name="Shimoda M."/>
            <person name="Kobayashi T."/>
            <person name="Uehara T."/>
        </authorList>
    </citation>
    <scope>NUCLEOTIDE SEQUENCE [LARGE SCALE GENOMIC DNA]</scope>
    <source>
        <strain evidence="5 6">Japan</strain>
    </source>
</reference>
<protein>
    <submittedName>
        <fullName evidence="5">Transport</fullName>
    </submittedName>
</protein>
<dbReference type="InterPro" id="IPR036865">
    <property type="entry name" value="CRAL-TRIO_dom_sf"/>
</dbReference>
<dbReference type="InterPro" id="IPR009038">
    <property type="entry name" value="GOLD_dom"/>
</dbReference>
<organism evidence="5 6">
    <name type="scientific">Nesidiocoris tenuis</name>
    <dbReference type="NCBI Taxonomy" id="355587"/>
    <lineage>
        <taxon>Eukaryota</taxon>
        <taxon>Metazoa</taxon>
        <taxon>Ecdysozoa</taxon>
        <taxon>Arthropoda</taxon>
        <taxon>Hexapoda</taxon>
        <taxon>Insecta</taxon>
        <taxon>Pterygota</taxon>
        <taxon>Neoptera</taxon>
        <taxon>Paraneoptera</taxon>
        <taxon>Hemiptera</taxon>
        <taxon>Heteroptera</taxon>
        <taxon>Panheteroptera</taxon>
        <taxon>Cimicomorpha</taxon>
        <taxon>Miridae</taxon>
        <taxon>Dicyphina</taxon>
        <taxon>Nesidiocoris</taxon>
    </lineage>
</organism>
<dbReference type="SMART" id="SM00516">
    <property type="entry name" value="SEC14"/>
    <property type="match status" value="1"/>
</dbReference>
<evidence type="ECO:0000256" key="1">
    <source>
        <dbReference type="SAM" id="MobiDB-lite"/>
    </source>
</evidence>
<dbReference type="PROSITE" id="PS50191">
    <property type="entry name" value="CRAL_TRIO"/>
    <property type="match status" value="1"/>
</dbReference>
<dbReference type="SMART" id="SM01100">
    <property type="entry name" value="CRAL_TRIO_N"/>
    <property type="match status" value="1"/>
</dbReference>
<proteinExistence type="predicted"/>
<dbReference type="PANTHER" id="PTHR23324">
    <property type="entry name" value="SEC14 RELATED PROTEIN"/>
    <property type="match status" value="1"/>
</dbReference>
<evidence type="ECO:0000259" key="3">
    <source>
        <dbReference type="PROSITE" id="PS50866"/>
    </source>
</evidence>
<feature type="domain" description="GOLD" evidence="3">
    <location>
        <begin position="509"/>
        <end position="630"/>
    </location>
</feature>
<dbReference type="PANTHER" id="PTHR23324:SF66">
    <property type="entry name" value="PROTEIN REAL-TIME"/>
    <property type="match status" value="1"/>
</dbReference>
<dbReference type="InterPro" id="IPR001251">
    <property type="entry name" value="CRAL-TRIO_dom"/>
</dbReference>
<dbReference type="Pfam" id="PF00650">
    <property type="entry name" value="CRAL_TRIO"/>
    <property type="match status" value="1"/>
</dbReference>
<dbReference type="InterPro" id="IPR011074">
    <property type="entry name" value="CRAL/TRIO_N_dom"/>
</dbReference>
<feature type="region of interest" description="Disordered" evidence="1">
    <location>
        <begin position="185"/>
        <end position="221"/>
    </location>
</feature>
<dbReference type="SUPFAM" id="SSF46938">
    <property type="entry name" value="CRAL/TRIO N-terminal domain"/>
    <property type="match status" value="1"/>
</dbReference>
<dbReference type="InterPro" id="IPR036598">
    <property type="entry name" value="GOLD_dom_sf"/>
</dbReference>
<dbReference type="Proteomes" id="UP001307889">
    <property type="component" value="Chromosome 8"/>
</dbReference>
<sequence>MVQKYTSPVRVYKYPFELVMKAYERRFPSCPQIPIVINCDVVSETESPDGSVRKTERRCKLHVDAPYLLKKVIGVDHVFFVQKNNLNLRTRTLEIEAFNESFSTRVEVLETCRYFVHPENEDWTCFEQTAEVDIKSFFGIENSIEKLAMKQYSANIAKGKEILEHFIQQLRDEGVTQVPRWVPSPEQLEEEKESPQEAVSPDHVTLCSKPRRNSGQQTSQECQSQLDSEYIQRYLGQLTLMQESKLVQLRKSFAQLHKAKVPNDSTLLRFLRARDFHVEKARHFLSESLSWRKKHGVDKMLSEYKVPPLVETYFPGGWHHYDKGGSPIYLLRLGQMDVKGLLRTVGEDGLLRLTLATCEEGLRLMEEATLSSNTPVSSWCLLVDLEGLNMRHLWRPGIRALLHIIEIVEANYPETLGRVLIVRAPRVFPILWALVSTFIDDVTRTKFLFYGGNDYQGPGGLSDYISEEYIPDFLGGPCKTSVCEGGLVPKGFYLTEAELGREGVHNLTDDSIYHSVVVPKGQTYEVKIDIDEPGAVITWDFDVTKDDVLFTVCQGEGREKVETPFKCRDGESVQGSHVAAVAGPYHLQWCHQGDHKANLMYFYEVVSSADYRGSMSSLQSANSSSTAIFR</sequence>
<dbReference type="SUPFAM" id="SSF52087">
    <property type="entry name" value="CRAL/TRIO domain"/>
    <property type="match status" value="1"/>
</dbReference>
<dbReference type="EMBL" id="AP028916">
    <property type="protein sequence ID" value="BES97202.1"/>
    <property type="molecule type" value="Genomic_DNA"/>
</dbReference>
<evidence type="ECO:0000313" key="5">
    <source>
        <dbReference type="EMBL" id="BES97202.1"/>
    </source>
</evidence>
<feature type="domain" description="CRAL-TRIO" evidence="2">
    <location>
        <begin position="306"/>
        <end position="482"/>
    </location>
</feature>
<evidence type="ECO:0000259" key="2">
    <source>
        <dbReference type="PROSITE" id="PS50191"/>
    </source>
</evidence>
<gene>
    <name evidence="5" type="ORF">NTJ_10016</name>
</gene>
<dbReference type="Gene3D" id="3.40.525.10">
    <property type="entry name" value="CRAL-TRIO lipid binding domain"/>
    <property type="match status" value="1"/>
</dbReference>
<evidence type="ECO:0000259" key="4">
    <source>
        <dbReference type="PROSITE" id="PS50904"/>
    </source>
</evidence>
<feature type="domain" description="PRELI/MSF1" evidence="4">
    <location>
        <begin position="3"/>
        <end position="175"/>
    </location>
</feature>
<dbReference type="InterPro" id="IPR006797">
    <property type="entry name" value="PRELI/MSF1_dom"/>
</dbReference>
<name>A0ABN7B0Q4_9HEMI</name>
<dbReference type="InterPro" id="IPR036273">
    <property type="entry name" value="CRAL/TRIO_N_dom_sf"/>
</dbReference>
<dbReference type="PROSITE" id="PS50866">
    <property type="entry name" value="GOLD"/>
    <property type="match status" value="1"/>
</dbReference>
<evidence type="ECO:0000313" key="6">
    <source>
        <dbReference type="Proteomes" id="UP001307889"/>
    </source>
</evidence>
<dbReference type="InterPro" id="IPR051064">
    <property type="entry name" value="SEC14/CRAL-TRIO_domain"/>
</dbReference>
<dbReference type="PROSITE" id="PS50904">
    <property type="entry name" value="PRELI_MSF1"/>
    <property type="match status" value="1"/>
</dbReference>
<accession>A0ABN7B0Q4</accession>
<dbReference type="SUPFAM" id="SSF101576">
    <property type="entry name" value="Supernatant protein factor (SPF), C-terminal domain"/>
    <property type="match status" value="1"/>
</dbReference>
<dbReference type="Pfam" id="PF04707">
    <property type="entry name" value="PRELI"/>
    <property type="match status" value="1"/>
</dbReference>
<dbReference type="Pfam" id="PF03765">
    <property type="entry name" value="CRAL_TRIO_N"/>
    <property type="match status" value="1"/>
</dbReference>
<dbReference type="Gene3D" id="2.60.120.680">
    <property type="entry name" value="GOLD domain"/>
    <property type="match status" value="1"/>
</dbReference>